<feature type="transmembrane region" description="Helical" evidence="1">
    <location>
        <begin position="132"/>
        <end position="152"/>
    </location>
</feature>
<reference evidence="2 3" key="2">
    <citation type="journal article" date="2013" name="Plant Cell Physiol.">
        <title>Rice Annotation Project Database (RAP-DB): an integrative and interactive database for rice genomics.</title>
        <authorList>
            <person name="Sakai H."/>
            <person name="Lee S.S."/>
            <person name="Tanaka T."/>
            <person name="Numa H."/>
            <person name="Kim J."/>
            <person name="Kawahara Y."/>
            <person name="Wakimoto H."/>
            <person name="Yang C.C."/>
            <person name="Iwamoto M."/>
            <person name="Abe T."/>
            <person name="Yamada Y."/>
            <person name="Muto A."/>
            <person name="Inokuchi H."/>
            <person name="Ikemura T."/>
            <person name="Matsumoto T."/>
            <person name="Sasaki T."/>
            <person name="Itoh T."/>
        </authorList>
    </citation>
    <scope>NUCLEOTIDE SEQUENCE [LARGE SCALE GENOMIC DNA]</scope>
    <source>
        <strain evidence="3">cv. Nipponbare</strain>
    </source>
</reference>
<dbReference type="Proteomes" id="UP000059680">
    <property type="component" value="Chromosome 11"/>
</dbReference>
<keyword evidence="3" id="KW-1185">Reference proteome</keyword>
<dbReference type="InParanoid" id="A0A0P0Y3Q0"/>
<accession>A0A0P0Y3Q0</accession>
<feature type="transmembrane region" description="Helical" evidence="1">
    <location>
        <begin position="106"/>
        <end position="126"/>
    </location>
</feature>
<evidence type="ECO:0000256" key="1">
    <source>
        <dbReference type="SAM" id="Phobius"/>
    </source>
</evidence>
<feature type="transmembrane region" description="Helical" evidence="1">
    <location>
        <begin position="68"/>
        <end position="86"/>
    </location>
</feature>
<protein>
    <submittedName>
        <fullName evidence="2">Os11g0586701 protein</fullName>
    </submittedName>
</protein>
<evidence type="ECO:0000313" key="3">
    <source>
        <dbReference type="Proteomes" id="UP000059680"/>
    </source>
</evidence>
<reference evidence="3" key="1">
    <citation type="journal article" date="2005" name="Nature">
        <title>The map-based sequence of the rice genome.</title>
        <authorList>
            <consortium name="International rice genome sequencing project (IRGSP)"/>
            <person name="Matsumoto T."/>
            <person name="Wu J."/>
            <person name="Kanamori H."/>
            <person name="Katayose Y."/>
            <person name="Fujisawa M."/>
            <person name="Namiki N."/>
            <person name="Mizuno H."/>
            <person name="Yamamoto K."/>
            <person name="Antonio B.A."/>
            <person name="Baba T."/>
            <person name="Sakata K."/>
            <person name="Nagamura Y."/>
            <person name="Aoki H."/>
            <person name="Arikawa K."/>
            <person name="Arita K."/>
            <person name="Bito T."/>
            <person name="Chiden Y."/>
            <person name="Fujitsuka N."/>
            <person name="Fukunaka R."/>
            <person name="Hamada M."/>
            <person name="Harada C."/>
            <person name="Hayashi A."/>
            <person name="Hijishita S."/>
            <person name="Honda M."/>
            <person name="Hosokawa S."/>
            <person name="Ichikawa Y."/>
            <person name="Idonuma A."/>
            <person name="Iijima M."/>
            <person name="Ikeda M."/>
            <person name="Ikeno M."/>
            <person name="Ito K."/>
            <person name="Ito S."/>
            <person name="Ito T."/>
            <person name="Ito Y."/>
            <person name="Ito Y."/>
            <person name="Iwabuchi A."/>
            <person name="Kamiya K."/>
            <person name="Karasawa W."/>
            <person name="Kurita K."/>
            <person name="Katagiri S."/>
            <person name="Kikuta A."/>
            <person name="Kobayashi H."/>
            <person name="Kobayashi N."/>
            <person name="Machita K."/>
            <person name="Maehara T."/>
            <person name="Masukawa M."/>
            <person name="Mizubayashi T."/>
            <person name="Mukai Y."/>
            <person name="Nagasaki H."/>
            <person name="Nagata Y."/>
            <person name="Naito S."/>
            <person name="Nakashima M."/>
            <person name="Nakama Y."/>
            <person name="Nakamichi Y."/>
            <person name="Nakamura M."/>
            <person name="Meguro A."/>
            <person name="Negishi M."/>
            <person name="Ohta I."/>
            <person name="Ohta T."/>
            <person name="Okamoto M."/>
            <person name="Ono N."/>
            <person name="Saji S."/>
            <person name="Sakaguchi M."/>
            <person name="Sakai K."/>
            <person name="Shibata M."/>
            <person name="Shimokawa T."/>
            <person name="Song J."/>
            <person name="Takazaki Y."/>
            <person name="Terasawa K."/>
            <person name="Tsugane M."/>
            <person name="Tsuji K."/>
            <person name="Ueda S."/>
            <person name="Waki K."/>
            <person name="Yamagata H."/>
            <person name="Yamamoto M."/>
            <person name="Yamamoto S."/>
            <person name="Yamane H."/>
            <person name="Yoshiki S."/>
            <person name="Yoshihara R."/>
            <person name="Yukawa K."/>
            <person name="Zhong H."/>
            <person name="Yano M."/>
            <person name="Yuan Q."/>
            <person name="Ouyang S."/>
            <person name="Liu J."/>
            <person name="Jones K.M."/>
            <person name="Gansberger K."/>
            <person name="Moffat K."/>
            <person name="Hill J."/>
            <person name="Bera J."/>
            <person name="Fadrosh D."/>
            <person name="Jin S."/>
            <person name="Johri S."/>
            <person name="Kim M."/>
            <person name="Overton L."/>
            <person name="Reardon M."/>
            <person name="Tsitrin T."/>
            <person name="Vuong H."/>
            <person name="Weaver B."/>
            <person name="Ciecko A."/>
            <person name="Tallon L."/>
            <person name="Jackson J."/>
            <person name="Pai G."/>
            <person name="Aken S.V."/>
            <person name="Utterback T."/>
            <person name="Reidmuller S."/>
            <person name="Feldblyum T."/>
            <person name="Hsiao J."/>
            <person name="Zismann V."/>
            <person name="Iobst S."/>
            <person name="de Vazeille A.R."/>
            <person name="Buell C.R."/>
            <person name="Ying K."/>
            <person name="Li Y."/>
            <person name="Lu T."/>
            <person name="Huang Y."/>
            <person name="Zhao Q."/>
            <person name="Feng Q."/>
            <person name="Zhang L."/>
            <person name="Zhu J."/>
            <person name="Weng Q."/>
            <person name="Mu J."/>
            <person name="Lu Y."/>
            <person name="Fan D."/>
            <person name="Liu Y."/>
            <person name="Guan J."/>
            <person name="Zhang Y."/>
            <person name="Yu S."/>
            <person name="Liu X."/>
            <person name="Zhang Y."/>
            <person name="Hong G."/>
            <person name="Han B."/>
            <person name="Choisne N."/>
            <person name="Demange N."/>
            <person name="Orjeda G."/>
            <person name="Samain S."/>
            <person name="Cattolico L."/>
            <person name="Pelletier E."/>
            <person name="Couloux A."/>
            <person name="Segurens B."/>
            <person name="Wincker P."/>
            <person name="D'Hont A."/>
            <person name="Scarpelli C."/>
            <person name="Weissenbach J."/>
            <person name="Salanoubat M."/>
            <person name="Quetier F."/>
            <person name="Yu Y."/>
            <person name="Kim H.R."/>
            <person name="Rambo T."/>
            <person name="Currie J."/>
            <person name="Collura K."/>
            <person name="Luo M."/>
            <person name="Yang T."/>
            <person name="Ammiraju J.S.S."/>
            <person name="Engler F."/>
            <person name="Soderlund C."/>
            <person name="Wing R.A."/>
            <person name="Palmer L.E."/>
            <person name="de la Bastide M."/>
            <person name="Spiegel L."/>
            <person name="Nascimento L."/>
            <person name="Zutavern T."/>
            <person name="O'Shaughnessy A."/>
            <person name="Dike S."/>
            <person name="Dedhia N."/>
            <person name="Preston R."/>
            <person name="Balija V."/>
            <person name="McCombie W.R."/>
            <person name="Chow T."/>
            <person name="Chen H."/>
            <person name="Chung M."/>
            <person name="Chen C."/>
            <person name="Shaw J."/>
            <person name="Wu H."/>
            <person name="Hsiao K."/>
            <person name="Chao Y."/>
            <person name="Chu M."/>
            <person name="Cheng C."/>
            <person name="Hour A."/>
            <person name="Lee P."/>
            <person name="Lin S."/>
            <person name="Lin Y."/>
            <person name="Liou J."/>
            <person name="Liu S."/>
            <person name="Hsing Y."/>
            <person name="Raghuvanshi S."/>
            <person name="Mohanty A."/>
            <person name="Bharti A.K."/>
            <person name="Gaur A."/>
            <person name="Gupta V."/>
            <person name="Kumar D."/>
            <person name="Ravi V."/>
            <person name="Vij S."/>
            <person name="Kapur A."/>
            <person name="Khurana P."/>
            <person name="Khurana P."/>
            <person name="Khurana J.P."/>
            <person name="Tyagi A.K."/>
            <person name="Gaikwad K."/>
            <person name="Singh A."/>
            <person name="Dalal V."/>
            <person name="Srivastava S."/>
            <person name="Dixit A."/>
            <person name="Pal A.K."/>
            <person name="Ghazi I.A."/>
            <person name="Yadav M."/>
            <person name="Pandit A."/>
            <person name="Bhargava A."/>
            <person name="Sureshbabu K."/>
            <person name="Batra K."/>
            <person name="Sharma T.R."/>
            <person name="Mohapatra T."/>
            <person name="Singh N.K."/>
            <person name="Messing J."/>
            <person name="Nelson A.B."/>
            <person name="Fuks G."/>
            <person name="Kavchok S."/>
            <person name="Keizer G."/>
            <person name="Linton E."/>
            <person name="Llaca V."/>
            <person name="Song R."/>
            <person name="Tanyolac B."/>
            <person name="Young S."/>
            <person name="Ho-Il K."/>
            <person name="Hahn J.H."/>
            <person name="Sangsakoo G."/>
            <person name="Vanavichit A."/>
            <person name="de Mattos Luiz.A.T."/>
            <person name="Zimmer P.D."/>
            <person name="Malone G."/>
            <person name="Dellagostin O."/>
            <person name="de Oliveira A.C."/>
            <person name="Bevan M."/>
            <person name="Bancroft I."/>
            <person name="Minx P."/>
            <person name="Cordum H."/>
            <person name="Wilson R."/>
            <person name="Cheng Z."/>
            <person name="Jin W."/>
            <person name="Jiang J."/>
            <person name="Leong S.A."/>
            <person name="Iwama H."/>
            <person name="Gojobori T."/>
            <person name="Itoh T."/>
            <person name="Niimura Y."/>
            <person name="Fujii Y."/>
            <person name="Habara T."/>
            <person name="Sakai H."/>
            <person name="Sato Y."/>
            <person name="Wilson G."/>
            <person name="Kumar K."/>
            <person name="McCouch S."/>
            <person name="Juretic N."/>
            <person name="Hoen D."/>
            <person name="Wright S."/>
            <person name="Bruskiewich R."/>
            <person name="Bureau T."/>
            <person name="Miyao A."/>
            <person name="Hirochika H."/>
            <person name="Nishikawa T."/>
            <person name="Kadowaki K."/>
            <person name="Sugiura M."/>
            <person name="Burr B."/>
            <person name="Sasaki T."/>
        </authorList>
    </citation>
    <scope>NUCLEOTIDE SEQUENCE [LARGE SCALE GENOMIC DNA]</scope>
    <source>
        <strain evidence="3">cv. Nipponbare</strain>
    </source>
</reference>
<organism evidence="2 3">
    <name type="scientific">Oryza sativa subsp. japonica</name>
    <name type="common">Rice</name>
    <dbReference type="NCBI Taxonomy" id="39947"/>
    <lineage>
        <taxon>Eukaryota</taxon>
        <taxon>Viridiplantae</taxon>
        <taxon>Streptophyta</taxon>
        <taxon>Embryophyta</taxon>
        <taxon>Tracheophyta</taxon>
        <taxon>Spermatophyta</taxon>
        <taxon>Magnoliopsida</taxon>
        <taxon>Liliopsida</taxon>
        <taxon>Poales</taxon>
        <taxon>Poaceae</taxon>
        <taxon>BOP clade</taxon>
        <taxon>Oryzoideae</taxon>
        <taxon>Oryzeae</taxon>
        <taxon>Oryzinae</taxon>
        <taxon>Oryza</taxon>
        <taxon>Oryza sativa</taxon>
    </lineage>
</organism>
<dbReference type="AlphaFoldDB" id="A0A0P0Y3Q0"/>
<name>A0A0P0Y3Q0_ORYSJ</name>
<keyword evidence="1" id="KW-1133">Transmembrane helix</keyword>
<evidence type="ECO:0000313" key="2">
    <source>
        <dbReference type="EMBL" id="BAT14641.1"/>
    </source>
</evidence>
<keyword evidence="1" id="KW-0472">Membrane</keyword>
<reference evidence="2 3" key="3">
    <citation type="journal article" date="2013" name="Rice">
        <title>Improvement of the Oryza sativa Nipponbare reference genome using next generation sequence and optical map data.</title>
        <authorList>
            <person name="Kawahara Y."/>
            <person name="de la Bastide M."/>
            <person name="Hamilton J.P."/>
            <person name="Kanamori H."/>
            <person name="McCombie W.R."/>
            <person name="Ouyang S."/>
            <person name="Schwartz D.C."/>
            <person name="Tanaka T."/>
            <person name="Wu J."/>
            <person name="Zhou S."/>
            <person name="Childs K.L."/>
            <person name="Davidson R.M."/>
            <person name="Lin H."/>
            <person name="Quesada-Ocampo L."/>
            <person name="Vaillancourt B."/>
            <person name="Sakai H."/>
            <person name="Lee S.S."/>
            <person name="Kim J."/>
            <person name="Numa H."/>
            <person name="Itoh T."/>
            <person name="Buell C.R."/>
            <person name="Matsumoto T."/>
        </authorList>
    </citation>
    <scope>NUCLEOTIDE SEQUENCE [LARGE SCALE GENOMIC DNA]</scope>
    <source>
        <strain evidence="3">cv. Nipponbare</strain>
    </source>
</reference>
<proteinExistence type="predicted"/>
<dbReference type="EMBL" id="AP014967">
    <property type="protein sequence ID" value="BAT14641.1"/>
    <property type="molecule type" value="Genomic_DNA"/>
</dbReference>
<dbReference type="PaxDb" id="39947-A0A0P0Y3Q0"/>
<sequence length="173" mass="19684">MENSAGFTMLHHLTANPNITNIAIFSFRALHISYFHHLPCFKGAASTSSLAALPHLKELQMLHHLKELAAVAGIHMILIYLCRFLLRRSRNVLFTVSNSLRFRLKVLTVLLYICLSVMLFYLFGSIMPLPPWGLVVGWVMALIAVELAYAFIFPYSFRYIADNDDDKMVILPV</sequence>
<gene>
    <name evidence="2" type="ordered locus">Os11g0586701</name>
    <name evidence="2" type="ORF">OSNPB_110586701</name>
</gene>
<keyword evidence="1" id="KW-0812">Transmembrane</keyword>